<comment type="similarity">
    <text evidence="1">Belongs to the peptidase M24 family.</text>
</comment>
<dbReference type="Gene3D" id="3.90.230.10">
    <property type="entry name" value="Creatinase/methionine aminopeptidase superfamily"/>
    <property type="match status" value="1"/>
</dbReference>
<dbReference type="Pfam" id="PF00557">
    <property type="entry name" value="Peptidase_M24"/>
    <property type="match status" value="1"/>
</dbReference>
<dbReference type="FunFam" id="1.10.10.10:FF:000029">
    <property type="entry name" value="Proliferation-associated 2G4, a"/>
    <property type="match status" value="1"/>
</dbReference>
<dbReference type="CDD" id="cd01089">
    <property type="entry name" value="PA2G4-like"/>
    <property type="match status" value="1"/>
</dbReference>
<protein>
    <recommendedName>
        <fullName evidence="3">Peptidase M24 domain-containing protein</fullName>
    </recommendedName>
</protein>
<dbReference type="EMBL" id="JBGBPQ010000002">
    <property type="protein sequence ID" value="KAL1528299.1"/>
    <property type="molecule type" value="Genomic_DNA"/>
</dbReference>
<dbReference type="SUPFAM" id="SSF46785">
    <property type="entry name" value="Winged helix' DNA-binding domain"/>
    <property type="match status" value="1"/>
</dbReference>
<dbReference type="Gene3D" id="1.10.10.10">
    <property type="entry name" value="Winged helix-like DNA-binding domain superfamily/Winged helix DNA-binding domain"/>
    <property type="match status" value="1"/>
</dbReference>
<feature type="compositionally biased region" description="Basic and acidic residues" evidence="2">
    <location>
        <begin position="393"/>
        <end position="404"/>
    </location>
</feature>
<gene>
    <name evidence="4" type="ORF">AB1Y20_009655</name>
</gene>
<evidence type="ECO:0000256" key="2">
    <source>
        <dbReference type="SAM" id="MobiDB-lite"/>
    </source>
</evidence>
<dbReference type="InterPro" id="IPR004545">
    <property type="entry name" value="PA2G4"/>
</dbReference>
<evidence type="ECO:0000313" key="5">
    <source>
        <dbReference type="Proteomes" id="UP001515480"/>
    </source>
</evidence>
<dbReference type="InterPro" id="IPR047113">
    <property type="entry name" value="PA2G4/ARX1"/>
</dbReference>
<dbReference type="InterPro" id="IPR000994">
    <property type="entry name" value="Pept_M24"/>
</dbReference>
<dbReference type="Proteomes" id="UP001515480">
    <property type="component" value="Unassembled WGS sequence"/>
</dbReference>
<feature type="region of interest" description="Disordered" evidence="2">
    <location>
        <begin position="1"/>
        <end position="33"/>
    </location>
</feature>
<keyword evidence="5" id="KW-1185">Reference proteome</keyword>
<dbReference type="PANTHER" id="PTHR10804:SF11">
    <property type="entry name" value="PROLIFERATION-ASSOCIATED PROTEIN 2G4"/>
    <property type="match status" value="1"/>
</dbReference>
<dbReference type="InterPro" id="IPR036390">
    <property type="entry name" value="WH_DNA-bd_sf"/>
</dbReference>
<dbReference type="AlphaFoldDB" id="A0AB34K0Z8"/>
<dbReference type="PANTHER" id="PTHR10804">
    <property type="entry name" value="PROTEASE FAMILY M24 METHIONYL AMINOPEPTIDASE, AMINOPEPTIDASE P"/>
    <property type="match status" value="1"/>
</dbReference>
<organism evidence="4 5">
    <name type="scientific">Prymnesium parvum</name>
    <name type="common">Toxic golden alga</name>
    <dbReference type="NCBI Taxonomy" id="97485"/>
    <lineage>
        <taxon>Eukaryota</taxon>
        <taxon>Haptista</taxon>
        <taxon>Haptophyta</taxon>
        <taxon>Prymnesiophyceae</taxon>
        <taxon>Prymnesiales</taxon>
        <taxon>Prymnesiaceae</taxon>
        <taxon>Prymnesium</taxon>
    </lineage>
</organism>
<proteinExistence type="inferred from homology"/>
<dbReference type="InterPro" id="IPR036388">
    <property type="entry name" value="WH-like_DNA-bd_sf"/>
</dbReference>
<evidence type="ECO:0000313" key="4">
    <source>
        <dbReference type="EMBL" id="KAL1528299.1"/>
    </source>
</evidence>
<accession>A0AB34K0Z8</accession>
<evidence type="ECO:0000259" key="3">
    <source>
        <dbReference type="Pfam" id="PF00557"/>
    </source>
</evidence>
<dbReference type="InterPro" id="IPR036005">
    <property type="entry name" value="Creatinase/aminopeptidase-like"/>
</dbReference>
<evidence type="ECO:0000256" key="1">
    <source>
        <dbReference type="ARBA" id="ARBA00007319"/>
    </source>
</evidence>
<comment type="caution">
    <text evidence="4">The sequence shown here is derived from an EMBL/GenBank/DDBJ whole genome shotgun (WGS) entry which is preliminary data.</text>
</comment>
<dbReference type="NCBIfam" id="TIGR00495">
    <property type="entry name" value="crvDNA_42K"/>
    <property type="match status" value="1"/>
</dbReference>
<feature type="domain" description="Peptidase M24" evidence="3">
    <location>
        <begin position="40"/>
        <end position="245"/>
    </location>
</feature>
<sequence>MAKKEEADEESVSDVVSDEAREEENEEESNDLTKPEIVTKYRCAGDIANAVLLQVLAAIKPGAKCVELCALGDALVDDAVSKIYNKKVEGGKKVEKGSAFPTCISVNHCVGHYSPLVSEDKVELQEGDVVKIDLGVHVDGYIAALAHTVICGATAATGRKADVVQAAYQASELAQRMYKEGCSNSEITDMISKVAADFKCSPVEGVLSHQMKKHVIDANKVIINKPSTEQQVAKAEIEKNDVFAMDIVMSTGEGKPRPSELRTTVFKRNISEKYSLKMKASRVFFSEVNQRFPTMPFTLRAGDERNWRMGVVECVKHSLFTEYPVLFDKEGTFVAQFKFTVMLLPSGNAARITGGPPPDAVSEFAVEDEALKELLAVSTEKKKKNKPKKKKGGGGDKEDNKDDN</sequence>
<feature type="compositionally biased region" description="Basic residues" evidence="2">
    <location>
        <begin position="381"/>
        <end position="392"/>
    </location>
</feature>
<reference evidence="4 5" key="1">
    <citation type="journal article" date="2024" name="Science">
        <title>Giant polyketide synthase enzymes in the biosynthesis of giant marine polyether toxins.</title>
        <authorList>
            <person name="Fallon T.R."/>
            <person name="Shende V.V."/>
            <person name="Wierzbicki I.H."/>
            <person name="Pendleton A.L."/>
            <person name="Watervoot N.F."/>
            <person name="Auber R.P."/>
            <person name="Gonzalez D.J."/>
            <person name="Wisecaver J.H."/>
            <person name="Moore B.S."/>
        </authorList>
    </citation>
    <scope>NUCLEOTIDE SEQUENCE [LARGE SCALE GENOMIC DNA]</scope>
    <source>
        <strain evidence="4 5">12B1</strain>
    </source>
</reference>
<feature type="compositionally biased region" description="Acidic residues" evidence="2">
    <location>
        <begin position="7"/>
        <end position="30"/>
    </location>
</feature>
<dbReference type="SUPFAM" id="SSF55920">
    <property type="entry name" value="Creatinase/aminopeptidase"/>
    <property type="match status" value="1"/>
</dbReference>
<feature type="region of interest" description="Disordered" evidence="2">
    <location>
        <begin position="377"/>
        <end position="404"/>
    </location>
</feature>
<name>A0AB34K0Z8_PRYPA</name>